<dbReference type="WBParaSite" id="GPUH_0002516301-mRNA-1">
    <property type="protein sequence ID" value="GPUH_0002516301-mRNA-1"/>
    <property type="gene ID" value="GPUH_0002516301"/>
</dbReference>
<reference evidence="2 3" key="2">
    <citation type="submission" date="2018-11" db="EMBL/GenBank/DDBJ databases">
        <authorList>
            <consortium name="Pathogen Informatics"/>
        </authorList>
    </citation>
    <scope>NUCLEOTIDE SEQUENCE [LARGE SCALE GENOMIC DNA]</scope>
</reference>
<evidence type="ECO:0000313" key="3">
    <source>
        <dbReference type="Proteomes" id="UP000271098"/>
    </source>
</evidence>
<organism evidence="4">
    <name type="scientific">Gongylonema pulchrum</name>
    <dbReference type="NCBI Taxonomy" id="637853"/>
    <lineage>
        <taxon>Eukaryota</taxon>
        <taxon>Metazoa</taxon>
        <taxon>Ecdysozoa</taxon>
        <taxon>Nematoda</taxon>
        <taxon>Chromadorea</taxon>
        <taxon>Rhabditida</taxon>
        <taxon>Spirurina</taxon>
        <taxon>Spiruromorpha</taxon>
        <taxon>Spiruroidea</taxon>
        <taxon>Gongylonematidae</taxon>
        <taxon>Gongylonema</taxon>
    </lineage>
</organism>
<reference evidence="4" key="1">
    <citation type="submission" date="2016-06" db="UniProtKB">
        <authorList>
            <consortium name="WormBaseParasite"/>
        </authorList>
    </citation>
    <scope>IDENTIFICATION</scope>
</reference>
<evidence type="ECO:0000259" key="1">
    <source>
        <dbReference type="Pfam" id="PF16178"/>
    </source>
</evidence>
<dbReference type="AlphaFoldDB" id="A0A183EVZ2"/>
<dbReference type="EMBL" id="UYRT01103864">
    <property type="protein sequence ID" value="VDN43799.1"/>
    <property type="molecule type" value="Genomic_DNA"/>
</dbReference>
<dbReference type="PANTHER" id="PTHR12308">
    <property type="entry name" value="ANOCTAMIN"/>
    <property type="match status" value="1"/>
</dbReference>
<dbReference type="Proteomes" id="UP000271098">
    <property type="component" value="Unassembled WGS sequence"/>
</dbReference>
<dbReference type="OrthoDB" id="296386at2759"/>
<sequence>MLRYSYWVQQSCFRNASDSSSTNCISRYAYFSDGRRRVDYVLAYEMQDEEESDSDSGSSDDPVARFILSSSGPKKAKRRRLYEQNLLRKGLELEFVRGELCSNIGFVLVHIPFDLLCRHAEKLGIEMRVRLDLRPERKVNEGWIDEKIQRCGWLHFDEKTSKLLKEPRNQYHPFTYDEMECYDGYDDPDNFFSSADRIYVVHDILCRTRFGQDDRVGIDSMLQQNIYCAAYPLHEVTFCCPQFSILFYLQLFLPFCPRLFWSAAFGTTKNQ</sequence>
<dbReference type="GO" id="GO:0046983">
    <property type="term" value="F:protein dimerization activity"/>
    <property type="evidence" value="ECO:0007669"/>
    <property type="project" value="InterPro"/>
</dbReference>
<name>A0A183EVZ2_9BILA</name>
<dbReference type="GO" id="GO:0005254">
    <property type="term" value="F:chloride channel activity"/>
    <property type="evidence" value="ECO:0007669"/>
    <property type="project" value="TreeGrafter"/>
</dbReference>
<accession>A0A183EVZ2</accession>
<feature type="domain" description="Anoctamin dimerisation" evidence="1">
    <location>
        <begin position="30"/>
        <end position="238"/>
    </location>
</feature>
<evidence type="ECO:0000313" key="2">
    <source>
        <dbReference type="EMBL" id="VDN43799.1"/>
    </source>
</evidence>
<keyword evidence="3" id="KW-1185">Reference proteome</keyword>
<protein>
    <submittedName>
        <fullName evidence="4">Anoct_dimer domain-containing protein</fullName>
    </submittedName>
</protein>
<gene>
    <name evidence="2" type="ORF">GPUH_LOCUS25133</name>
</gene>
<dbReference type="InterPro" id="IPR007632">
    <property type="entry name" value="Anoctamin"/>
</dbReference>
<proteinExistence type="predicted"/>
<dbReference type="PANTHER" id="PTHR12308:SF73">
    <property type="entry name" value="ANOCTAMIN"/>
    <property type="match status" value="1"/>
</dbReference>
<dbReference type="Pfam" id="PF16178">
    <property type="entry name" value="Anoct_dimer"/>
    <property type="match status" value="1"/>
</dbReference>
<evidence type="ECO:0000313" key="4">
    <source>
        <dbReference type="WBParaSite" id="GPUH_0002516301-mRNA-1"/>
    </source>
</evidence>
<dbReference type="InterPro" id="IPR032394">
    <property type="entry name" value="Anoct_dimer"/>
</dbReference>